<sequence>MSNTFDQFQLSGEIRDALAGMKYEHATEVQSLVIPKLLHGSDVIVKAKTGSGKTAAFGVPLCEKAVWEENKPQALVLTPTRELAMQVKEDIQNIGRFKRLKAALLVGQQPAAPQRVELNQKVHIVTGTPGRVLDHIEKGTLNLENVKYVVLDEADEMLNMGFIDQVEQILAEVPEERTTSLFSATLPQKVIKLSERHMNQPEIVETVLEEKPDIDFTWLETSRETKIKDLYKFLVKEQPESAVLFCNQKDTVDELTSYLKEQGLSCDKIHGGLEQKERTQVMEEFKRGTTRYLIASDVAARGIDVLDMPLVINVDVPVETEKFIHRTGRTARAGREGKAVTFIIPQERRYAEIIGRRLKTEVDLEPVPFPTTAEEKAFTLKMKEVPQLKKDKSAPLEKNITKLYFNGGKKKKLRAFDFVGTITSIPGIEAEDIGIITVESLATYVDILNGKGALVLQEMEDRKVKGKNLKVREARR</sequence>
<dbReference type="GO" id="GO:0005524">
    <property type="term" value="F:ATP binding"/>
    <property type="evidence" value="ECO:0007669"/>
    <property type="project" value="UniProtKB-KW"/>
</dbReference>
<dbReference type="InterPro" id="IPR011545">
    <property type="entry name" value="DEAD/DEAH_box_helicase_dom"/>
</dbReference>
<proteinExistence type="inferred from homology"/>
<dbReference type="Pfam" id="PF03880">
    <property type="entry name" value="DbpA"/>
    <property type="match status" value="1"/>
</dbReference>
<evidence type="ECO:0000256" key="3">
    <source>
        <dbReference type="ARBA" id="ARBA00022806"/>
    </source>
</evidence>
<comment type="caution">
    <text evidence="11">The sequence shown here is derived from an EMBL/GenBank/DDBJ whole genome shotgun (WGS) entry which is preliminary data.</text>
</comment>
<dbReference type="Proteomes" id="UP000240509">
    <property type="component" value="Unassembled WGS sequence"/>
</dbReference>
<dbReference type="InterPro" id="IPR012677">
    <property type="entry name" value="Nucleotide-bd_a/b_plait_sf"/>
</dbReference>
<accession>A0A2T4U9P1</accession>
<dbReference type="Pfam" id="PF00270">
    <property type="entry name" value="DEAD"/>
    <property type="match status" value="1"/>
</dbReference>
<evidence type="ECO:0000256" key="5">
    <source>
        <dbReference type="ARBA" id="ARBA00038437"/>
    </source>
</evidence>
<evidence type="ECO:0000256" key="6">
    <source>
        <dbReference type="PROSITE-ProRule" id="PRU00552"/>
    </source>
</evidence>
<feature type="domain" description="Helicase ATP-binding" evidence="8">
    <location>
        <begin position="34"/>
        <end position="204"/>
    </location>
</feature>
<comment type="similarity">
    <text evidence="5 7">Belongs to the DEAD box helicase family.</text>
</comment>
<dbReference type="CDD" id="cd00268">
    <property type="entry name" value="DEADc"/>
    <property type="match status" value="1"/>
</dbReference>
<reference evidence="11 12" key="1">
    <citation type="submission" date="2018-03" db="EMBL/GenBank/DDBJ databases">
        <title>Alkalicoccus saliphilus sp. nov., isolated from a mineral pool.</title>
        <authorList>
            <person name="Zhao B."/>
        </authorList>
    </citation>
    <scope>NUCLEOTIDE SEQUENCE [LARGE SCALE GENOMIC DNA]</scope>
    <source>
        <strain evidence="11 12">6AG</strain>
    </source>
</reference>
<dbReference type="PANTHER" id="PTHR47959">
    <property type="entry name" value="ATP-DEPENDENT RNA HELICASE RHLE-RELATED"/>
    <property type="match status" value="1"/>
</dbReference>
<dbReference type="OrthoDB" id="9805696at2"/>
<evidence type="ECO:0000259" key="10">
    <source>
        <dbReference type="PROSITE" id="PS51195"/>
    </source>
</evidence>
<evidence type="ECO:0000259" key="9">
    <source>
        <dbReference type="PROSITE" id="PS51194"/>
    </source>
</evidence>
<keyword evidence="3 7" id="KW-0347">Helicase</keyword>
<dbReference type="GO" id="GO:0003724">
    <property type="term" value="F:RNA helicase activity"/>
    <property type="evidence" value="ECO:0007669"/>
    <property type="project" value="InterPro"/>
</dbReference>
<dbReference type="EMBL" id="PZJJ01000002">
    <property type="protein sequence ID" value="PTL40111.1"/>
    <property type="molecule type" value="Genomic_DNA"/>
</dbReference>
<evidence type="ECO:0000313" key="11">
    <source>
        <dbReference type="EMBL" id="PTL40111.1"/>
    </source>
</evidence>
<dbReference type="Gene3D" id="3.30.70.330">
    <property type="match status" value="1"/>
</dbReference>
<dbReference type="AlphaFoldDB" id="A0A2T4U9P1"/>
<feature type="short sequence motif" description="Q motif" evidence="6">
    <location>
        <begin position="3"/>
        <end position="31"/>
    </location>
</feature>
<dbReference type="InterPro" id="IPR014014">
    <property type="entry name" value="RNA_helicase_DEAD_Q_motif"/>
</dbReference>
<dbReference type="InterPro" id="IPR001650">
    <property type="entry name" value="Helicase_C-like"/>
</dbReference>
<evidence type="ECO:0000256" key="2">
    <source>
        <dbReference type="ARBA" id="ARBA00022801"/>
    </source>
</evidence>
<dbReference type="PROSITE" id="PS51194">
    <property type="entry name" value="HELICASE_CTER"/>
    <property type="match status" value="1"/>
</dbReference>
<dbReference type="GO" id="GO:0003676">
    <property type="term" value="F:nucleic acid binding"/>
    <property type="evidence" value="ECO:0007669"/>
    <property type="project" value="InterPro"/>
</dbReference>
<dbReference type="SMART" id="SM00487">
    <property type="entry name" value="DEXDc"/>
    <property type="match status" value="1"/>
</dbReference>
<dbReference type="InterPro" id="IPR027417">
    <property type="entry name" value="P-loop_NTPase"/>
</dbReference>
<gene>
    <name evidence="11" type="ORF">C6Y45_01655</name>
</gene>
<dbReference type="Pfam" id="PF00271">
    <property type="entry name" value="Helicase_C"/>
    <property type="match status" value="1"/>
</dbReference>
<dbReference type="InterPro" id="IPR000629">
    <property type="entry name" value="RNA-helicase_DEAD-box_CS"/>
</dbReference>
<dbReference type="Gene3D" id="3.40.50.300">
    <property type="entry name" value="P-loop containing nucleotide triphosphate hydrolases"/>
    <property type="match status" value="2"/>
</dbReference>
<dbReference type="SMART" id="SM00490">
    <property type="entry name" value="HELICc"/>
    <property type="match status" value="1"/>
</dbReference>
<name>A0A2T4U9P1_9BACI</name>
<dbReference type="CDD" id="cd12500">
    <property type="entry name" value="RRM_BsYxiN_like"/>
    <property type="match status" value="1"/>
</dbReference>
<dbReference type="InterPro" id="IPR050079">
    <property type="entry name" value="DEAD_box_RNA_helicase"/>
</dbReference>
<dbReference type="GO" id="GO:0016787">
    <property type="term" value="F:hydrolase activity"/>
    <property type="evidence" value="ECO:0007669"/>
    <property type="project" value="UniProtKB-KW"/>
</dbReference>
<protein>
    <submittedName>
        <fullName evidence="11">RNA helicase</fullName>
    </submittedName>
</protein>
<organism evidence="11 12">
    <name type="scientific">Alkalicoccus saliphilus</name>
    <dbReference type="NCBI Taxonomy" id="200989"/>
    <lineage>
        <taxon>Bacteria</taxon>
        <taxon>Bacillati</taxon>
        <taxon>Bacillota</taxon>
        <taxon>Bacilli</taxon>
        <taxon>Bacillales</taxon>
        <taxon>Bacillaceae</taxon>
        <taxon>Alkalicoccus</taxon>
    </lineage>
</organism>
<feature type="domain" description="Helicase C-terminal" evidence="9">
    <location>
        <begin position="226"/>
        <end position="375"/>
    </location>
</feature>
<keyword evidence="12" id="KW-1185">Reference proteome</keyword>
<evidence type="ECO:0000256" key="7">
    <source>
        <dbReference type="RuleBase" id="RU000492"/>
    </source>
</evidence>
<keyword evidence="4 7" id="KW-0067">ATP-binding</keyword>
<dbReference type="InterPro" id="IPR005580">
    <property type="entry name" value="DbpA/CsdA_RNA-bd_dom"/>
</dbReference>
<evidence type="ECO:0000313" key="12">
    <source>
        <dbReference type="Proteomes" id="UP000240509"/>
    </source>
</evidence>
<dbReference type="PROSITE" id="PS51192">
    <property type="entry name" value="HELICASE_ATP_BIND_1"/>
    <property type="match status" value="1"/>
</dbReference>
<evidence type="ECO:0000256" key="1">
    <source>
        <dbReference type="ARBA" id="ARBA00022741"/>
    </source>
</evidence>
<keyword evidence="2 7" id="KW-0378">Hydrolase</keyword>
<dbReference type="RefSeq" id="WP_107583288.1">
    <property type="nucleotide sequence ID" value="NZ_PZJJ01000002.1"/>
</dbReference>
<dbReference type="CDD" id="cd18787">
    <property type="entry name" value="SF2_C_DEAD"/>
    <property type="match status" value="1"/>
</dbReference>
<dbReference type="PROSITE" id="PS51195">
    <property type="entry name" value="Q_MOTIF"/>
    <property type="match status" value="1"/>
</dbReference>
<dbReference type="InterPro" id="IPR014001">
    <property type="entry name" value="Helicase_ATP-bd"/>
</dbReference>
<dbReference type="PANTHER" id="PTHR47959:SF1">
    <property type="entry name" value="ATP-DEPENDENT RNA HELICASE DBPA"/>
    <property type="match status" value="1"/>
</dbReference>
<evidence type="ECO:0000259" key="8">
    <source>
        <dbReference type="PROSITE" id="PS51192"/>
    </source>
</evidence>
<feature type="domain" description="DEAD-box RNA helicase Q" evidence="10">
    <location>
        <begin position="3"/>
        <end position="31"/>
    </location>
</feature>
<dbReference type="SUPFAM" id="SSF52540">
    <property type="entry name" value="P-loop containing nucleoside triphosphate hydrolases"/>
    <property type="match status" value="1"/>
</dbReference>
<dbReference type="InterPro" id="IPR044742">
    <property type="entry name" value="DEAD/DEAH_RhlB"/>
</dbReference>
<dbReference type="GO" id="GO:0005829">
    <property type="term" value="C:cytosol"/>
    <property type="evidence" value="ECO:0007669"/>
    <property type="project" value="TreeGrafter"/>
</dbReference>
<dbReference type="PROSITE" id="PS00039">
    <property type="entry name" value="DEAD_ATP_HELICASE"/>
    <property type="match status" value="1"/>
</dbReference>
<evidence type="ECO:0000256" key="4">
    <source>
        <dbReference type="ARBA" id="ARBA00022840"/>
    </source>
</evidence>
<keyword evidence="1 7" id="KW-0547">Nucleotide-binding</keyword>